<dbReference type="RefSeq" id="XP_001883481.1">
    <property type="nucleotide sequence ID" value="XM_001883446.1"/>
</dbReference>
<reference evidence="2 3" key="1">
    <citation type="journal article" date="2008" name="Nature">
        <title>The genome of Laccaria bicolor provides insights into mycorrhizal symbiosis.</title>
        <authorList>
            <person name="Martin F."/>
            <person name="Aerts A."/>
            <person name="Ahren D."/>
            <person name="Brun A."/>
            <person name="Danchin E.G.J."/>
            <person name="Duchaussoy F."/>
            <person name="Gibon J."/>
            <person name="Kohler A."/>
            <person name="Lindquist E."/>
            <person name="Pereda V."/>
            <person name="Salamov A."/>
            <person name="Shapiro H.J."/>
            <person name="Wuyts J."/>
            <person name="Blaudez D."/>
            <person name="Buee M."/>
            <person name="Brokstein P."/>
            <person name="Canbaeck B."/>
            <person name="Cohen D."/>
            <person name="Courty P.E."/>
            <person name="Coutinho P.M."/>
            <person name="Delaruelle C."/>
            <person name="Detter J.C."/>
            <person name="Deveau A."/>
            <person name="DiFazio S."/>
            <person name="Duplessis S."/>
            <person name="Fraissinet-Tachet L."/>
            <person name="Lucic E."/>
            <person name="Frey-Klett P."/>
            <person name="Fourrey C."/>
            <person name="Feussner I."/>
            <person name="Gay G."/>
            <person name="Grimwood J."/>
            <person name="Hoegger P.J."/>
            <person name="Jain P."/>
            <person name="Kilaru S."/>
            <person name="Labbe J."/>
            <person name="Lin Y.C."/>
            <person name="Legue V."/>
            <person name="Le Tacon F."/>
            <person name="Marmeisse R."/>
            <person name="Melayah D."/>
            <person name="Montanini B."/>
            <person name="Muratet M."/>
            <person name="Nehls U."/>
            <person name="Niculita-Hirzel H."/>
            <person name="Oudot-Le Secq M.P."/>
            <person name="Peter M."/>
            <person name="Quesneville H."/>
            <person name="Rajashekar B."/>
            <person name="Reich M."/>
            <person name="Rouhier N."/>
            <person name="Schmutz J."/>
            <person name="Yin T."/>
            <person name="Chalot M."/>
            <person name="Henrissat B."/>
            <person name="Kuees U."/>
            <person name="Lucas S."/>
            <person name="Van de Peer Y."/>
            <person name="Podila G.K."/>
            <person name="Polle A."/>
            <person name="Pukkila P.J."/>
            <person name="Richardson P.M."/>
            <person name="Rouze P."/>
            <person name="Sanders I.R."/>
            <person name="Stajich J.E."/>
            <person name="Tunlid A."/>
            <person name="Tuskan G."/>
            <person name="Grigoriev I.V."/>
        </authorList>
    </citation>
    <scope>NUCLEOTIDE SEQUENCE [LARGE SCALE GENOMIC DNA]</scope>
    <source>
        <strain evidence="3">S238N-H82 / ATCC MYA-4686</strain>
    </source>
</reference>
<protein>
    <submittedName>
        <fullName evidence="2">Predicted protein</fullName>
    </submittedName>
</protein>
<dbReference type="GeneID" id="6079132"/>
<evidence type="ECO:0000313" key="3">
    <source>
        <dbReference type="Proteomes" id="UP000001194"/>
    </source>
</evidence>
<dbReference type="KEGG" id="lbc:LACBIDRAFT_302574"/>
<accession>B0DHX3</accession>
<proteinExistence type="predicted"/>
<dbReference type="AlphaFoldDB" id="B0DHX3"/>
<dbReference type="EMBL" id="DS547111">
    <property type="protein sequence ID" value="EDR05805.1"/>
    <property type="molecule type" value="Genomic_DNA"/>
</dbReference>
<sequence>MSVTPTSADTAAGIATITAIAALGNPRALPGTKTVVLDAQIYVGSPSCESLLGSLRFFNASDMVFEHQNALYLIYATFARMENGVDQRSITDYNFVGDLQWLIPLSTQNNCQDFQIDPCQRAYVHLSGPVTNVHKESETFKLDVEHYISAFRDLNNSNSKPTGIKPIAPFTCEFSSRYQNRKRPVPFDRRYVSISGFLTNVMYKPNSEDIVERFMVSIDHIAFLGQQNTSTAIPNTLDSPFKTPRRGKSLIDYKRGRPSTPITTTIVSPTTPATPTPAQGPPRKRQRVEADQSSDANSGDIYVSEE</sequence>
<evidence type="ECO:0000313" key="2">
    <source>
        <dbReference type="EMBL" id="EDR05805.1"/>
    </source>
</evidence>
<gene>
    <name evidence="2" type="ORF">LACBIDRAFT_302574</name>
</gene>
<dbReference type="HOGENOM" id="CLU_909331_0_0_1"/>
<dbReference type="Proteomes" id="UP000001194">
    <property type="component" value="Unassembled WGS sequence"/>
</dbReference>
<organism evidence="3">
    <name type="scientific">Laccaria bicolor (strain S238N-H82 / ATCC MYA-4686)</name>
    <name type="common">Bicoloured deceiver</name>
    <name type="synonym">Laccaria laccata var. bicolor</name>
    <dbReference type="NCBI Taxonomy" id="486041"/>
    <lineage>
        <taxon>Eukaryota</taxon>
        <taxon>Fungi</taxon>
        <taxon>Dikarya</taxon>
        <taxon>Basidiomycota</taxon>
        <taxon>Agaricomycotina</taxon>
        <taxon>Agaricomycetes</taxon>
        <taxon>Agaricomycetidae</taxon>
        <taxon>Agaricales</taxon>
        <taxon>Agaricineae</taxon>
        <taxon>Hydnangiaceae</taxon>
        <taxon>Laccaria</taxon>
    </lineage>
</organism>
<evidence type="ECO:0000256" key="1">
    <source>
        <dbReference type="SAM" id="MobiDB-lite"/>
    </source>
</evidence>
<keyword evidence="3" id="KW-1185">Reference proteome</keyword>
<feature type="compositionally biased region" description="Low complexity" evidence="1">
    <location>
        <begin position="258"/>
        <end position="271"/>
    </location>
</feature>
<feature type="region of interest" description="Disordered" evidence="1">
    <location>
        <begin position="235"/>
        <end position="306"/>
    </location>
</feature>
<dbReference type="InParanoid" id="B0DHX3"/>
<name>B0DHX3_LACBS</name>
<dbReference type="OrthoDB" id="3050469at2759"/>